<dbReference type="GO" id="GO:0006564">
    <property type="term" value="P:L-serine biosynthetic process"/>
    <property type="evidence" value="ECO:0007669"/>
    <property type="project" value="UniProtKB-UniRule"/>
</dbReference>
<reference evidence="14" key="1">
    <citation type="submission" date="2016-02" db="EMBL/GenBank/DDBJ databases">
        <title>Genomic sequence of a clinical Staphylococcus hominis isolate.</title>
        <authorList>
            <person name="McClure J.M."/>
            <person name="Zhang K."/>
        </authorList>
    </citation>
    <scope>NUCLEOTIDE SEQUENCE</scope>
    <source>
        <strain evidence="14">C34847</strain>
    </source>
</reference>
<dbReference type="SUPFAM" id="SSF51735">
    <property type="entry name" value="NAD(P)-binding Rossmann-fold domains"/>
    <property type="match status" value="1"/>
</dbReference>
<evidence type="ECO:0000256" key="7">
    <source>
        <dbReference type="ARBA" id="ARBA00023027"/>
    </source>
</evidence>
<evidence type="ECO:0000256" key="11">
    <source>
        <dbReference type="ARBA" id="ARBA00049040"/>
    </source>
</evidence>
<dbReference type="SUPFAM" id="SSF55021">
    <property type="entry name" value="ACT-like"/>
    <property type="match status" value="1"/>
</dbReference>
<gene>
    <name evidence="15" type="primary">serA</name>
    <name evidence="14" type="ORF">AZE34_10130</name>
    <name evidence="15" type="ORF">J7T32_000140</name>
</gene>
<evidence type="ECO:0000256" key="12">
    <source>
        <dbReference type="RuleBase" id="RU363003"/>
    </source>
</evidence>
<comment type="function">
    <text evidence="1">Catalyzes the reversible oxidation of 3-phospho-D-glycerate to 3-phosphonooxypyruvate, the first step of the phosphorylated L-serine biosynthesis pathway. Also catalyzes the reversible oxidation of 2-hydroxyglutarate to 2-oxoglutarate.</text>
</comment>
<keyword evidence="5 12" id="KW-0028">Amino-acid biosynthesis</keyword>
<name>A0A3S7GXS3_STAHO</name>
<keyword evidence="6 12" id="KW-0560">Oxidoreductase</keyword>
<evidence type="ECO:0000256" key="3">
    <source>
        <dbReference type="ARBA" id="ARBA00005854"/>
    </source>
</evidence>
<comment type="catalytic activity">
    <reaction evidence="9">
        <text>(R)-2-hydroxyglutarate + NAD(+) = 2-oxoglutarate + NADH + H(+)</text>
        <dbReference type="Rhea" id="RHEA:49612"/>
        <dbReference type="ChEBI" id="CHEBI:15378"/>
        <dbReference type="ChEBI" id="CHEBI:15801"/>
        <dbReference type="ChEBI" id="CHEBI:16810"/>
        <dbReference type="ChEBI" id="CHEBI:57540"/>
        <dbReference type="ChEBI" id="CHEBI:57945"/>
        <dbReference type="EC" id="1.1.1.399"/>
    </reaction>
</comment>
<evidence type="ECO:0000256" key="6">
    <source>
        <dbReference type="ARBA" id="ARBA00023002"/>
    </source>
</evidence>
<dbReference type="FunFam" id="3.30.70.260:FF:000008">
    <property type="entry name" value="D-3-phosphoglycerate dehydrogenase, chloroplastic"/>
    <property type="match status" value="1"/>
</dbReference>
<dbReference type="GO" id="GO:0004617">
    <property type="term" value="F:phosphoglycerate dehydrogenase activity"/>
    <property type="evidence" value="ECO:0007669"/>
    <property type="project" value="UniProtKB-UniRule"/>
</dbReference>
<keyword evidence="16" id="KW-1185">Reference proteome</keyword>
<dbReference type="AlphaFoldDB" id="A0A3S7GXS3"/>
<dbReference type="InterPro" id="IPR006140">
    <property type="entry name" value="D-isomer_DH_NAD-bd"/>
</dbReference>
<evidence type="ECO:0000259" key="13">
    <source>
        <dbReference type="PROSITE" id="PS51671"/>
    </source>
</evidence>
<dbReference type="PROSITE" id="PS51671">
    <property type="entry name" value="ACT"/>
    <property type="match status" value="1"/>
</dbReference>
<dbReference type="InterPro" id="IPR006139">
    <property type="entry name" value="D-isomer_2_OHA_DH_cat_dom"/>
</dbReference>
<dbReference type="Pfam" id="PF02826">
    <property type="entry name" value="2-Hacid_dh_C"/>
    <property type="match status" value="1"/>
</dbReference>
<protein>
    <recommendedName>
        <fullName evidence="4 12">D-3-phosphoglycerate dehydrogenase</fullName>
        <ecNumber evidence="12">1.1.1.95</ecNumber>
    </recommendedName>
</protein>
<dbReference type="Gene3D" id="3.30.1330.90">
    <property type="entry name" value="D-3-phosphoglycerate dehydrogenase, domain 3"/>
    <property type="match status" value="1"/>
</dbReference>
<dbReference type="GO" id="GO:0008720">
    <property type="term" value="F:D-lactate dehydrogenase (NAD+) activity"/>
    <property type="evidence" value="ECO:0007669"/>
    <property type="project" value="UniProtKB-EC"/>
</dbReference>
<accession>A0A3S7GXS3</accession>
<dbReference type="GO" id="GO:0051287">
    <property type="term" value="F:NAD binding"/>
    <property type="evidence" value="ECO:0007669"/>
    <property type="project" value="UniProtKB-UniRule"/>
</dbReference>
<dbReference type="Pfam" id="PF19304">
    <property type="entry name" value="PGDH_inter"/>
    <property type="match status" value="1"/>
</dbReference>
<comment type="catalytic activity">
    <reaction evidence="11">
        <text>(R)-lactate + NAD(+) = pyruvate + NADH + H(+)</text>
        <dbReference type="Rhea" id="RHEA:16369"/>
        <dbReference type="ChEBI" id="CHEBI:15361"/>
        <dbReference type="ChEBI" id="CHEBI:15378"/>
        <dbReference type="ChEBI" id="CHEBI:16004"/>
        <dbReference type="ChEBI" id="CHEBI:57540"/>
        <dbReference type="ChEBI" id="CHEBI:57945"/>
        <dbReference type="EC" id="1.1.1.28"/>
    </reaction>
</comment>
<reference evidence="15 16" key="2">
    <citation type="submission" date="2022-06" db="EMBL/GenBank/DDBJ databases">
        <title>Staphylococcus hominis ShoR14 genome sequence.</title>
        <authorList>
            <person name="Yeo C.C."/>
            <person name="Chew C.H."/>
            <person name="Che Hamzah A.M."/>
            <person name="Al-Trad E.I."/>
        </authorList>
    </citation>
    <scope>NUCLEOTIDE SEQUENCE [LARGE SCALE GENOMIC DNA]</scope>
    <source>
        <strain evidence="15 16">ShoR14</strain>
    </source>
</reference>
<dbReference type="InterPro" id="IPR050857">
    <property type="entry name" value="D-2-hydroxyacid_DH"/>
</dbReference>
<dbReference type="RefSeq" id="WP_017176105.1">
    <property type="nucleotide sequence ID" value="NZ_CAXORX010000001.1"/>
</dbReference>
<evidence type="ECO:0000256" key="8">
    <source>
        <dbReference type="ARBA" id="ARBA00023299"/>
    </source>
</evidence>
<dbReference type="InterPro" id="IPR002912">
    <property type="entry name" value="ACT_dom"/>
</dbReference>
<evidence type="ECO:0000256" key="9">
    <source>
        <dbReference type="ARBA" id="ARBA00048126"/>
    </source>
</evidence>
<evidence type="ECO:0000256" key="2">
    <source>
        <dbReference type="ARBA" id="ARBA00005216"/>
    </source>
</evidence>
<dbReference type="InterPro" id="IPR045865">
    <property type="entry name" value="ACT-like_dom_sf"/>
</dbReference>
<dbReference type="Pfam" id="PF00389">
    <property type="entry name" value="2-Hacid_dh"/>
    <property type="match status" value="1"/>
</dbReference>
<dbReference type="PROSITE" id="PS00065">
    <property type="entry name" value="D_2_HYDROXYACID_DH_1"/>
    <property type="match status" value="1"/>
</dbReference>
<evidence type="ECO:0000256" key="4">
    <source>
        <dbReference type="ARBA" id="ARBA00021582"/>
    </source>
</evidence>
<comment type="pathway">
    <text evidence="2 12">Amino-acid biosynthesis; L-serine biosynthesis; L-serine from 3-phospho-D-glycerate: step 1/3.</text>
</comment>
<dbReference type="PANTHER" id="PTHR42789:SF1">
    <property type="entry name" value="D-ISOMER SPECIFIC 2-HYDROXYACID DEHYDROGENASE FAMILY PROTEIN (AFU_ORTHOLOGUE AFUA_6G10090)"/>
    <property type="match status" value="1"/>
</dbReference>
<evidence type="ECO:0000313" key="16">
    <source>
        <dbReference type="Proteomes" id="UP000665944"/>
    </source>
</evidence>
<proteinExistence type="inferred from homology"/>
<dbReference type="Proteomes" id="UP000665944">
    <property type="component" value="Unassembled WGS sequence"/>
</dbReference>
<organism evidence="14">
    <name type="scientific">Staphylococcus hominis</name>
    <dbReference type="NCBI Taxonomy" id="1290"/>
    <lineage>
        <taxon>Bacteria</taxon>
        <taxon>Bacillati</taxon>
        <taxon>Bacillota</taxon>
        <taxon>Bacilli</taxon>
        <taxon>Bacillales</taxon>
        <taxon>Staphylococcaceae</taxon>
        <taxon>Staphylococcus</taxon>
    </lineage>
</organism>
<dbReference type="EMBL" id="CP014567">
    <property type="protein sequence ID" value="AVI07078.1"/>
    <property type="molecule type" value="Genomic_DNA"/>
</dbReference>
<dbReference type="FunFam" id="3.40.50.720:FF:000021">
    <property type="entry name" value="D-3-phosphoglycerate dehydrogenase"/>
    <property type="match status" value="1"/>
</dbReference>
<dbReference type="EMBL" id="JAGHKT020000001">
    <property type="protein sequence ID" value="MCM5671172.1"/>
    <property type="molecule type" value="Genomic_DNA"/>
</dbReference>
<dbReference type="InterPro" id="IPR036291">
    <property type="entry name" value="NAD(P)-bd_dom_sf"/>
</dbReference>
<dbReference type="PANTHER" id="PTHR42789">
    <property type="entry name" value="D-ISOMER SPECIFIC 2-HYDROXYACID DEHYDROGENASE FAMILY PROTEIN (AFU_ORTHOLOGUE AFUA_6G10090)"/>
    <property type="match status" value="1"/>
</dbReference>
<comment type="catalytic activity">
    <reaction evidence="10 12">
        <text>(2R)-3-phosphoglycerate + NAD(+) = 3-phosphooxypyruvate + NADH + H(+)</text>
        <dbReference type="Rhea" id="RHEA:12641"/>
        <dbReference type="ChEBI" id="CHEBI:15378"/>
        <dbReference type="ChEBI" id="CHEBI:18110"/>
        <dbReference type="ChEBI" id="CHEBI:57540"/>
        <dbReference type="ChEBI" id="CHEBI:57945"/>
        <dbReference type="ChEBI" id="CHEBI:58272"/>
        <dbReference type="EC" id="1.1.1.95"/>
    </reaction>
</comment>
<evidence type="ECO:0000256" key="1">
    <source>
        <dbReference type="ARBA" id="ARBA00003800"/>
    </source>
</evidence>
<feature type="domain" description="ACT" evidence="13">
    <location>
        <begin position="457"/>
        <end position="529"/>
    </location>
</feature>
<dbReference type="InterPro" id="IPR045626">
    <property type="entry name" value="PGDH_ASB_dom"/>
</dbReference>
<dbReference type="SUPFAM" id="SSF52283">
    <property type="entry name" value="Formate/glycerate dehydrogenase catalytic domain-like"/>
    <property type="match status" value="1"/>
</dbReference>
<keyword evidence="7 12" id="KW-0520">NAD</keyword>
<dbReference type="InterPro" id="IPR029009">
    <property type="entry name" value="ASB_dom_sf"/>
</dbReference>
<evidence type="ECO:0000256" key="10">
    <source>
        <dbReference type="ARBA" id="ARBA00048731"/>
    </source>
</evidence>
<dbReference type="Gene3D" id="3.30.70.260">
    <property type="match status" value="1"/>
</dbReference>
<comment type="similarity">
    <text evidence="3 12">Belongs to the D-isomer specific 2-hydroxyacid dehydrogenase family.</text>
</comment>
<keyword evidence="8 12" id="KW-0718">Serine biosynthesis</keyword>
<dbReference type="CDD" id="cd12173">
    <property type="entry name" value="PGDH_4"/>
    <property type="match status" value="1"/>
</dbReference>
<evidence type="ECO:0000256" key="5">
    <source>
        <dbReference type="ARBA" id="ARBA00022605"/>
    </source>
</evidence>
<dbReference type="SUPFAM" id="SSF143548">
    <property type="entry name" value="Serine metabolism enzymes domain"/>
    <property type="match status" value="1"/>
</dbReference>
<dbReference type="Pfam" id="PF01842">
    <property type="entry name" value="ACT"/>
    <property type="match status" value="1"/>
</dbReference>
<dbReference type="InterPro" id="IPR006236">
    <property type="entry name" value="PGDH"/>
</dbReference>
<dbReference type="EC" id="1.1.1.95" evidence="12"/>
<evidence type="ECO:0000313" key="15">
    <source>
        <dbReference type="EMBL" id="MCM5671172.1"/>
    </source>
</evidence>
<dbReference type="UniPathway" id="UPA00135">
    <property type="reaction ID" value="UER00196"/>
</dbReference>
<dbReference type="Gene3D" id="3.40.50.720">
    <property type="entry name" value="NAD(P)-binding Rossmann-like Domain"/>
    <property type="match status" value="2"/>
</dbReference>
<evidence type="ECO:0000313" key="14">
    <source>
        <dbReference type="EMBL" id="AVI07078.1"/>
    </source>
</evidence>
<dbReference type="InterPro" id="IPR029752">
    <property type="entry name" value="D-isomer_DH_CS1"/>
</dbReference>
<dbReference type="CDD" id="cd04902">
    <property type="entry name" value="ACT_3PGDH-xct"/>
    <property type="match status" value="1"/>
</dbReference>
<dbReference type="NCBIfam" id="TIGR01327">
    <property type="entry name" value="PGDH"/>
    <property type="match status" value="1"/>
</dbReference>
<sequence length="531" mass="58224">MTHNILVSDPISEKGLQSLIHHPDFNVDFKSGLTEKELVDIIPNYQGLIVRSQTQVTESIINHASNLKVIARAGVGVDNIDIKSATLNGILVVNAPDGNTISATEHSVAMILAMARNIPQAYTSLKNKEWNRKAFKGVELYQKVLGVIGAGRIGLGVAKRLKSFGMTVLAYDPFLTKEKAEQLGIELATIDEIAQRSDFVTVHTPLTPKTKGIIDAHFFNQAKPTLQIINVARGGIINENDLLNALNQHQIARAALDVFENEPPLDSPLLDHKNIIVTPHLGASTIEAQEKVAVSVAEEIIDILENGNVTNAVNAPKLNLNHIDEKTQQWLRISQLSGELAIQLLDDAPREIKVTFNGEHAKKEADLITRSIVTSILKQNLGERVNLINAIALLNEQGITHHIENRASQGTFSNYIQINLISEHEEVKIGATVIDGFGARIVRINDYSVDFKPNAYQFISYHKDLPGMVGLTGQLLGKHDINIASMSLGRSSEGGQAMMILSVDQPITQQVIKELYEIGDFDKIYGTTLSI</sequence>